<feature type="domain" description="FAD/NAD(P)-binding" evidence="7">
    <location>
        <begin position="8"/>
        <end position="110"/>
    </location>
</feature>
<accession>A0A1L9QUP6</accession>
<dbReference type="InterPro" id="IPR036188">
    <property type="entry name" value="FAD/NAD-bd_sf"/>
</dbReference>
<reference evidence="8" key="1">
    <citation type="submission" date="2016-10" db="EMBL/GenBank/DDBJ databases">
        <title>CRISPR-Cas defence system in Roseofilum reptotaenium: evidence of a bacteriophage-cyanobacterium arms race in the coral black band disease.</title>
        <authorList>
            <person name="Buerger P."/>
            <person name="Wood-Charlson E.M."/>
            <person name="Weynberg K.D."/>
            <person name="Willis B."/>
            <person name="Van Oppen M.J."/>
        </authorList>
    </citation>
    <scope>NUCLEOTIDE SEQUENCE [LARGE SCALE GENOMIC DNA]</scope>
    <source>
        <strain evidence="8">AO1-A</strain>
    </source>
</reference>
<dbReference type="PANTHER" id="PTHR10632">
    <property type="entry name" value="SULFIDE:QUINONE OXIDOREDUCTASE"/>
    <property type="match status" value="1"/>
</dbReference>
<dbReference type="SUPFAM" id="SSF51905">
    <property type="entry name" value="FAD/NAD(P)-binding domain"/>
    <property type="match status" value="2"/>
</dbReference>
<dbReference type="FunFam" id="3.50.50.60:FF:000034">
    <property type="entry name" value="sulfide:quinone oxidoreductase, mitochondrial"/>
    <property type="match status" value="1"/>
</dbReference>
<dbReference type="PANTHER" id="PTHR10632:SF2">
    <property type="entry name" value="SULFIDE:QUINONE OXIDOREDUCTASE, MITOCHONDRIAL"/>
    <property type="match status" value="1"/>
</dbReference>
<dbReference type="GO" id="GO:0071949">
    <property type="term" value="F:FAD binding"/>
    <property type="evidence" value="ECO:0007669"/>
    <property type="project" value="TreeGrafter"/>
</dbReference>
<dbReference type="GO" id="GO:0070224">
    <property type="term" value="F:sulfide:quinone oxidoreductase activity"/>
    <property type="evidence" value="ECO:0007669"/>
    <property type="project" value="TreeGrafter"/>
</dbReference>
<dbReference type="Pfam" id="PF07992">
    <property type="entry name" value="Pyr_redox_2"/>
    <property type="match status" value="1"/>
</dbReference>
<keyword evidence="6" id="KW-0560">Oxidoreductase</keyword>
<evidence type="ECO:0000256" key="4">
    <source>
        <dbReference type="ARBA" id="ARBA00022827"/>
    </source>
</evidence>
<name>A0A1L9QUP6_9CYAN</name>
<dbReference type="EMBL" id="MLAW01000008">
    <property type="protein sequence ID" value="OJJ26317.1"/>
    <property type="molecule type" value="Genomic_DNA"/>
</dbReference>
<keyword evidence="3" id="KW-0874">Quinone</keyword>
<keyword evidence="2" id="KW-0285">Flavoprotein</keyword>
<proteinExistence type="predicted"/>
<dbReference type="STRING" id="1925591.BI308_06805"/>
<evidence type="ECO:0000256" key="5">
    <source>
        <dbReference type="ARBA" id="ARBA00022946"/>
    </source>
</evidence>
<dbReference type="GO" id="GO:0070221">
    <property type="term" value="P:sulfide oxidation, using sulfide:quinone oxidoreductase"/>
    <property type="evidence" value="ECO:0007669"/>
    <property type="project" value="TreeGrafter"/>
</dbReference>
<evidence type="ECO:0000256" key="1">
    <source>
        <dbReference type="ARBA" id="ARBA00001974"/>
    </source>
</evidence>
<comment type="caution">
    <text evidence="8">The sequence shown here is derived from an EMBL/GenBank/DDBJ whole genome shotgun (WGS) entry which is preliminary data.</text>
</comment>
<gene>
    <name evidence="8" type="ORF">BI308_06805</name>
</gene>
<dbReference type="Proteomes" id="UP000183940">
    <property type="component" value="Unassembled WGS sequence"/>
</dbReference>
<organism evidence="8 9">
    <name type="scientific">Roseofilum reptotaenium AO1-A</name>
    <dbReference type="NCBI Taxonomy" id="1925591"/>
    <lineage>
        <taxon>Bacteria</taxon>
        <taxon>Bacillati</taxon>
        <taxon>Cyanobacteriota</taxon>
        <taxon>Cyanophyceae</taxon>
        <taxon>Desertifilales</taxon>
        <taxon>Desertifilaceae</taxon>
        <taxon>Roseofilum</taxon>
    </lineage>
</organism>
<evidence type="ECO:0000256" key="2">
    <source>
        <dbReference type="ARBA" id="ARBA00022630"/>
    </source>
</evidence>
<keyword evidence="5" id="KW-0809">Transit peptide</keyword>
<evidence type="ECO:0000313" key="9">
    <source>
        <dbReference type="Proteomes" id="UP000183940"/>
    </source>
</evidence>
<dbReference type="InterPro" id="IPR015904">
    <property type="entry name" value="Sulphide_quinone_reductase"/>
</dbReference>
<evidence type="ECO:0000313" key="8">
    <source>
        <dbReference type="EMBL" id="OJJ26317.1"/>
    </source>
</evidence>
<evidence type="ECO:0000256" key="3">
    <source>
        <dbReference type="ARBA" id="ARBA00022719"/>
    </source>
</evidence>
<dbReference type="GO" id="GO:0048038">
    <property type="term" value="F:quinone binding"/>
    <property type="evidence" value="ECO:0007669"/>
    <property type="project" value="UniProtKB-KW"/>
</dbReference>
<sequence>MVNSTHHQIVIVGGGSAGITVAAQLLNANSNLDVAIIEPSEKHYYQPAWTLVGGGAFAAEDTVKPEKECIPEKATWIKAYCQEFQPDQNQVVTQDGSVVSYDYLVACPGLQIHWDWVEGLPETLGKNGVCSNYAFEQAPKTWEMIRNFKGGTAIFTYPGTAIKCPGAPQKIMYLADEAFRKNGLRDRSKVMYCTATGGIFGVPAYAKPLMEIVKRKDIEMRVKYNLKTIKTDPKEAIFEVTTDEGVESVSIPFDLLHVSPPMSAPDFVKNSPLAGTEGAAKGWIDVNKFTLQHNRYPNVFGLGDASSLPTSKTAAAVRSEAPVLVQNLLALMESKSLNNQYDGYACCPLVTGYGKVIFAEFDYDKNPSPTFPLEPTEERYSMWLLKRYGLPFLYWNRMLKGKNFERSLLKK</sequence>
<keyword evidence="9" id="KW-1185">Reference proteome</keyword>
<dbReference type="Gene3D" id="3.50.50.60">
    <property type="entry name" value="FAD/NAD(P)-binding domain"/>
    <property type="match status" value="2"/>
</dbReference>
<evidence type="ECO:0000256" key="6">
    <source>
        <dbReference type="ARBA" id="ARBA00023002"/>
    </source>
</evidence>
<dbReference type="InterPro" id="IPR023753">
    <property type="entry name" value="FAD/NAD-binding_dom"/>
</dbReference>
<dbReference type="AlphaFoldDB" id="A0A1L9QUP6"/>
<comment type="cofactor">
    <cofactor evidence="1">
        <name>FAD</name>
        <dbReference type="ChEBI" id="CHEBI:57692"/>
    </cofactor>
</comment>
<evidence type="ECO:0000259" key="7">
    <source>
        <dbReference type="Pfam" id="PF07992"/>
    </source>
</evidence>
<protein>
    <submittedName>
        <fullName evidence="8">Pyridine nucleotide-disulfide oxidoreductase</fullName>
    </submittedName>
</protein>
<keyword evidence="4" id="KW-0274">FAD</keyword>